<name>A0A5J9U3R8_9POAL</name>
<dbReference type="SUPFAM" id="SSF57850">
    <property type="entry name" value="RING/U-box"/>
    <property type="match status" value="1"/>
</dbReference>
<evidence type="ECO:0000313" key="14">
    <source>
        <dbReference type="Proteomes" id="UP000324897"/>
    </source>
</evidence>
<protein>
    <recommendedName>
        <fullName evidence="4">RING-type E3 ubiquitin transferase</fullName>
        <ecNumber evidence="4">2.3.2.27</ecNumber>
    </recommendedName>
</protein>
<feature type="domain" description="SIAH-type" evidence="12">
    <location>
        <begin position="79"/>
        <end position="137"/>
    </location>
</feature>
<evidence type="ECO:0000256" key="3">
    <source>
        <dbReference type="ARBA" id="ARBA00009119"/>
    </source>
</evidence>
<evidence type="ECO:0000256" key="9">
    <source>
        <dbReference type="ARBA" id="ARBA00022833"/>
    </source>
</evidence>
<evidence type="ECO:0000256" key="8">
    <source>
        <dbReference type="ARBA" id="ARBA00022786"/>
    </source>
</evidence>
<feature type="region of interest" description="Disordered" evidence="11">
    <location>
        <begin position="286"/>
        <end position="310"/>
    </location>
</feature>
<sequence length="310" mass="34567">MEPENRRLYEADLDADALDCGVCFLPLKLPIFQCQVGHVVCSPCRDTLAAAGGKCHVCGASIAGGGYRRCHAMERLVESVRVPCPNAARGCTARLAYYDRHGHRLMCAHAPCHCPDEACGFTGSTEELLDHFSGVHRWPYRAHKVGDSNNTEYFEVLLQDGFNVVDLADADAAGGAHWYLFVFNVARHPLGRAISVFWIHRQAETLATGTEMECELRYSSTLRRDDTKVTEHHQKSCFRVACTDLSNGLPRPSDCFQFVVPDCVVADKQTDTITVTAQIAIISRRPRAEAGEKERARWLEKREAAEEDKR</sequence>
<dbReference type="AlphaFoldDB" id="A0A5J9U3R8"/>
<evidence type="ECO:0000259" key="12">
    <source>
        <dbReference type="PROSITE" id="PS51081"/>
    </source>
</evidence>
<dbReference type="GO" id="GO:0008270">
    <property type="term" value="F:zinc ion binding"/>
    <property type="evidence" value="ECO:0007669"/>
    <property type="project" value="UniProtKB-KW"/>
</dbReference>
<evidence type="ECO:0000256" key="5">
    <source>
        <dbReference type="ARBA" id="ARBA00022679"/>
    </source>
</evidence>
<dbReference type="InterPro" id="IPR052088">
    <property type="entry name" value="E3_ubiquitin-ligase_SINA"/>
</dbReference>
<dbReference type="UniPathway" id="UPA00143"/>
<dbReference type="InterPro" id="IPR049548">
    <property type="entry name" value="Sina-like_RING"/>
</dbReference>
<dbReference type="InterPro" id="IPR013010">
    <property type="entry name" value="Znf_SIAH"/>
</dbReference>
<keyword evidence="14" id="KW-1185">Reference proteome</keyword>
<dbReference type="PANTHER" id="PTHR10315">
    <property type="entry name" value="E3 UBIQUITIN PROTEIN LIGASE SIAH"/>
    <property type="match status" value="1"/>
</dbReference>
<dbReference type="OrthoDB" id="615710at2759"/>
<keyword evidence="9" id="KW-0862">Zinc</keyword>
<comment type="similarity">
    <text evidence="3">Belongs to the SINA (Seven in absentia) family.</text>
</comment>
<keyword evidence="6" id="KW-0479">Metal-binding</keyword>
<keyword evidence="5" id="KW-0808">Transferase</keyword>
<proteinExistence type="inferred from homology"/>
<dbReference type="Gramene" id="TVU17741">
    <property type="protein sequence ID" value="TVU17741"/>
    <property type="gene ID" value="EJB05_33792"/>
</dbReference>
<evidence type="ECO:0000256" key="10">
    <source>
        <dbReference type="PROSITE-ProRule" id="PRU00455"/>
    </source>
</evidence>
<dbReference type="Pfam" id="PF21362">
    <property type="entry name" value="Sina_RING"/>
    <property type="match status" value="1"/>
</dbReference>
<dbReference type="Gene3D" id="3.30.40.10">
    <property type="entry name" value="Zinc/RING finger domain, C3HC4 (zinc finger)"/>
    <property type="match status" value="2"/>
</dbReference>
<reference evidence="13 14" key="1">
    <citation type="journal article" date="2019" name="Sci. Rep.">
        <title>A high-quality genome of Eragrostis curvula grass provides insights into Poaceae evolution and supports new strategies to enhance forage quality.</title>
        <authorList>
            <person name="Carballo J."/>
            <person name="Santos B.A.C.M."/>
            <person name="Zappacosta D."/>
            <person name="Garbus I."/>
            <person name="Selva J.P."/>
            <person name="Gallo C.A."/>
            <person name="Diaz A."/>
            <person name="Albertini E."/>
            <person name="Caccamo M."/>
            <person name="Echenique V."/>
        </authorList>
    </citation>
    <scope>NUCLEOTIDE SEQUENCE [LARGE SCALE GENOMIC DNA]</scope>
    <source>
        <strain evidence="14">cv. Victoria</strain>
        <tissue evidence="13">Leaf</tissue>
    </source>
</reference>
<gene>
    <name evidence="13" type="ORF">EJB05_33792</name>
</gene>
<dbReference type="EMBL" id="RWGY01000029">
    <property type="protein sequence ID" value="TVU17741.1"/>
    <property type="molecule type" value="Genomic_DNA"/>
</dbReference>
<evidence type="ECO:0000256" key="1">
    <source>
        <dbReference type="ARBA" id="ARBA00000900"/>
    </source>
</evidence>
<dbReference type="PANTHER" id="PTHR10315:SF96">
    <property type="entry name" value="SIAH-TYPE DOMAIN-CONTAINING PROTEIN"/>
    <property type="match status" value="1"/>
</dbReference>
<dbReference type="GO" id="GO:0016567">
    <property type="term" value="P:protein ubiquitination"/>
    <property type="evidence" value="ECO:0007669"/>
    <property type="project" value="UniProtKB-UniPathway"/>
</dbReference>
<dbReference type="GO" id="GO:0061630">
    <property type="term" value="F:ubiquitin protein ligase activity"/>
    <property type="evidence" value="ECO:0007669"/>
    <property type="project" value="UniProtKB-EC"/>
</dbReference>
<keyword evidence="8" id="KW-0833">Ubl conjugation pathway</keyword>
<dbReference type="EC" id="2.3.2.27" evidence="4"/>
<dbReference type="InterPro" id="IPR013083">
    <property type="entry name" value="Znf_RING/FYVE/PHD"/>
</dbReference>
<dbReference type="SUPFAM" id="SSF49599">
    <property type="entry name" value="TRAF domain-like"/>
    <property type="match status" value="1"/>
</dbReference>
<evidence type="ECO:0000313" key="13">
    <source>
        <dbReference type="EMBL" id="TVU17741.1"/>
    </source>
</evidence>
<evidence type="ECO:0000256" key="4">
    <source>
        <dbReference type="ARBA" id="ARBA00012483"/>
    </source>
</evidence>
<dbReference type="CDD" id="cd16571">
    <property type="entry name" value="RING-HC_SIAHs"/>
    <property type="match status" value="1"/>
</dbReference>
<comment type="catalytic activity">
    <reaction evidence="1">
        <text>S-ubiquitinyl-[E2 ubiquitin-conjugating enzyme]-L-cysteine + [acceptor protein]-L-lysine = [E2 ubiquitin-conjugating enzyme]-L-cysteine + N(6)-ubiquitinyl-[acceptor protein]-L-lysine.</text>
        <dbReference type="EC" id="2.3.2.27"/>
    </reaction>
</comment>
<evidence type="ECO:0000256" key="2">
    <source>
        <dbReference type="ARBA" id="ARBA00004906"/>
    </source>
</evidence>
<keyword evidence="7 10" id="KW-0863">Zinc-finger</keyword>
<dbReference type="Pfam" id="PF21361">
    <property type="entry name" value="Sina_ZnF"/>
    <property type="match status" value="1"/>
</dbReference>
<organism evidence="13 14">
    <name type="scientific">Eragrostis curvula</name>
    <name type="common">weeping love grass</name>
    <dbReference type="NCBI Taxonomy" id="38414"/>
    <lineage>
        <taxon>Eukaryota</taxon>
        <taxon>Viridiplantae</taxon>
        <taxon>Streptophyta</taxon>
        <taxon>Embryophyta</taxon>
        <taxon>Tracheophyta</taxon>
        <taxon>Spermatophyta</taxon>
        <taxon>Magnoliopsida</taxon>
        <taxon>Liliopsida</taxon>
        <taxon>Poales</taxon>
        <taxon>Poaceae</taxon>
        <taxon>PACMAD clade</taxon>
        <taxon>Chloridoideae</taxon>
        <taxon>Eragrostideae</taxon>
        <taxon>Eragrostidinae</taxon>
        <taxon>Eragrostis</taxon>
    </lineage>
</organism>
<dbReference type="GO" id="GO:0005737">
    <property type="term" value="C:cytoplasm"/>
    <property type="evidence" value="ECO:0007669"/>
    <property type="project" value="TreeGrafter"/>
</dbReference>
<evidence type="ECO:0000256" key="11">
    <source>
        <dbReference type="SAM" id="MobiDB-lite"/>
    </source>
</evidence>
<dbReference type="PROSITE" id="PS51081">
    <property type="entry name" value="ZF_SIAH"/>
    <property type="match status" value="1"/>
</dbReference>
<accession>A0A5J9U3R8</accession>
<evidence type="ECO:0000256" key="6">
    <source>
        <dbReference type="ARBA" id="ARBA00022723"/>
    </source>
</evidence>
<feature type="non-terminal residue" evidence="13">
    <location>
        <position position="1"/>
    </location>
</feature>
<dbReference type="Proteomes" id="UP000324897">
    <property type="component" value="Chromosome 7"/>
</dbReference>
<comment type="pathway">
    <text evidence="2">Protein modification; protein ubiquitination.</text>
</comment>
<evidence type="ECO:0000256" key="7">
    <source>
        <dbReference type="ARBA" id="ARBA00022771"/>
    </source>
</evidence>
<comment type="caution">
    <text evidence="13">The sequence shown here is derived from an EMBL/GenBank/DDBJ whole genome shotgun (WGS) entry which is preliminary data.</text>
</comment>